<evidence type="ECO:0000256" key="2">
    <source>
        <dbReference type="ARBA" id="ARBA00022679"/>
    </source>
</evidence>
<dbReference type="InterPro" id="IPR000719">
    <property type="entry name" value="Prot_kinase_dom"/>
</dbReference>
<dbReference type="Proteomes" id="UP001183420">
    <property type="component" value="Unassembled WGS sequence"/>
</dbReference>
<comment type="similarity">
    <text evidence="1">Belongs to the bacterial solute-binding protein 3 family.</text>
</comment>
<evidence type="ECO:0000259" key="9">
    <source>
        <dbReference type="PROSITE" id="PS50011"/>
    </source>
</evidence>
<dbReference type="CDD" id="cd14014">
    <property type="entry name" value="STKc_PknB_like"/>
    <property type="match status" value="1"/>
</dbReference>
<evidence type="ECO:0000256" key="3">
    <source>
        <dbReference type="ARBA" id="ARBA00022729"/>
    </source>
</evidence>
<keyword evidence="2 10" id="KW-0808">Transferase</keyword>
<dbReference type="Pfam" id="PF00497">
    <property type="entry name" value="SBP_bac_3"/>
    <property type="match status" value="1"/>
</dbReference>
<sequence length="666" mass="70697">MEALHPGDPSVIGPYRLMARLGEGGMGRVFLGRSPGGRTVAVKVVHRDLALEPHFRRRFRAEIEAARRVSAQWTAPVLDHDIESDVPWVATGYVDGASLREVVDTLHGPLPERTVWALAHGLSNALLSVHGSGLIHRDLKPSNVMVTVDGPKVIDFGIARAVGATALTQTGRGPGSPGYMPPEQIRGEELTGAVDVFALGTVLAYAATGMPPFSWDGAEHHTVMYRVLHEAPHLGPEDGPLTGDLRTIVLHCLAKDAAQRLPLSGLPAFARKRAGDAYWLPAELTALLARASTRLHDFESPGVDRPEGVWGRQPPSPRNLLSSRGPESSFPPGSVVAGTTLDPADAWRTGTPEPPPMPETPPMAQPVARRPRRGRLALAAVSTAVTLSLTGWLLVTNLGDDGDDQQATSGQSENAWAGGQLTVHANETHEPLLFIDDESGEPVGFEVDLVEAIGERLGMSVTLELADGSEAAARAAVQQVSDTAAHIAVGNLVDDEQQREALGVDFVNHIMDGWSVMSPDPERSGDLDDLCGTRVTLYDGDDTPQAEAVTEHTADCPTPAELVPVGTRDEMAEAIEAGEADVAVMVYTQAAYYAAADNPDAGLSVSFDRGSRGARGIAIPAGQVELRGAVFDALGELMRDGTYAELLARWDIEEAAMEAPDVNLGS</sequence>
<dbReference type="PROSITE" id="PS00107">
    <property type="entry name" value="PROTEIN_KINASE_ATP"/>
    <property type="match status" value="1"/>
</dbReference>
<dbReference type="SMART" id="SM00220">
    <property type="entry name" value="S_TKc"/>
    <property type="match status" value="1"/>
</dbReference>
<dbReference type="Gene3D" id="3.30.200.20">
    <property type="entry name" value="Phosphorylase Kinase, domain 1"/>
    <property type="match status" value="1"/>
</dbReference>
<evidence type="ECO:0000256" key="5">
    <source>
        <dbReference type="ARBA" id="ARBA00022777"/>
    </source>
</evidence>
<dbReference type="GO" id="GO:0004674">
    <property type="term" value="F:protein serine/threonine kinase activity"/>
    <property type="evidence" value="ECO:0007669"/>
    <property type="project" value="UniProtKB-EC"/>
</dbReference>
<protein>
    <submittedName>
        <fullName evidence="10">Serine/threonine-protein kinase</fullName>
        <ecNumber evidence="10">2.7.11.1</ecNumber>
    </submittedName>
</protein>
<gene>
    <name evidence="10" type="ORF">RNC47_10440</name>
</gene>
<evidence type="ECO:0000256" key="8">
    <source>
        <dbReference type="SAM" id="MobiDB-lite"/>
    </source>
</evidence>
<dbReference type="PANTHER" id="PTHR43289:SF34">
    <property type="entry name" value="SERINE_THREONINE-PROTEIN KINASE YBDM-RELATED"/>
    <property type="match status" value="1"/>
</dbReference>
<keyword evidence="4 7" id="KW-0547">Nucleotide-binding</keyword>
<evidence type="ECO:0000313" key="10">
    <source>
        <dbReference type="EMBL" id="MDT0318755.1"/>
    </source>
</evidence>
<dbReference type="Gene3D" id="1.10.510.10">
    <property type="entry name" value="Transferase(Phosphotransferase) domain 1"/>
    <property type="match status" value="1"/>
</dbReference>
<dbReference type="PROSITE" id="PS01039">
    <property type="entry name" value="SBP_BACTERIAL_3"/>
    <property type="match status" value="1"/>
</dbReference>
<dbReference type="Pfam" id="PF00069">
    <property type="entry name" value="Pkinase"/>
    <property type="match status" value="1"/>
</dbReference>
<proteinExistence type="inferred from homology"/>
<dbReference type="Gene3D" id="3.40.190.10">
    <property type="entry name" value="Periplasmic binding protein-like II"/>
    <property type="match status" value="2"/>
</dbReference>
<feature type="compositionally biased region" description="Pro residues" evidence="8">
    <location>
        <begin position="352"/>
        <end position="364"/>
    </location>
</feature>
<accession>A0ABU2LMN4</accession>
<dbReference type="InterPro" id="IPR008271">
    <property type="entry name" value="Ser/Thr_kinase_AS"/>
</dbReference>
<evidence type="ECO:0000256" key="4">
    <source>
        <dbReference type="ARBA" id="ARBA00022741"/>
    </source>
</evidence>
<dbReference type="EMBL" id="JAVREM010000008">
    <property type="protein sequence ID" value="MDT0318755.1"/>
    <property type="molecule type" value="Genomic_DNA"/>
</dbReference>
<keyword evidence="5 10" id="KW-0418">Kinase</keyword>
<keyword evidence="3" id="KW-0732">Signal</keyword>
<dbReference type="SUPFAM" id="SSF53850">
    <property type="entry name" value="Periplasmic binding protein-like II"/>
    <property type="match status" value="1"/>
</dbReference>
<dbReference type="InterPro" id="IPR011009">
    <property type="entry name" value="Kinase-like_dom_sf"/>
</dbReference>
<feature type="domain" description="Protein kinase" evidence="9">
    <location>
        <begin position="15"/>
        <end position="280"/>
    </location>
</feature>
<evidence type="ECO:0000313" key="11">
    <source>
        <dbReference type="Proteomes" id="UP001183420"/>
    </source>
</evidence>
<dbReference type="RefSeq" id="WP_311597627.1">
    <property type="nucleotide sequence ID" value="NZ_JAVREM010000008.1"/>
</dbReference>
<feature type="binding site" evidence="7">
    <location>
        <position position="43"/>
    </location>
    <ligand>
        <name>ATP</name>
        <dbReference type="ChEBI" id="CHEBI:30616"/>
    </ligand>
</feature>
<dbReference type="PROSITE" id="PS50011">
    <property type="entry name" value="PROTEIN_KINASE_DOM"/>
    <property type="match status" value="1"/>
</dbReference>
<dbReference type="InterPro" id="IPR018313">
    <property type="entry name" value="SBP_3_CS"/>
</dbReference>
<reference evidence="11" key="1">
    <citation type="submission" date="2023-07" db="EMBL/GenBank/DDBJ databases">
        <title>30 novel species of actinomycetes from the DSMZ collection.</title>
        <authorList>
            <person name="Nouioui I."/>
        </authorList>
    </citation>
    <scope>NUCLEOTIDE SEQUENCE [LARGE SCALE GENOMIC DNA]</scope>
    <source>
        <strain evidence="11">DSM 44918</strain>
    </source>
</reference>
<evidence type="ECO:0000256" key="1">
    <source>
        <dbReference type="ARBA" id="ARBA00010333"/>
    </source>
</evidence>
<feature type="compositionally biased region" description="Basic and acidic residues" evidence="8">
    <location>
        <begin position="298"/>
        <end position="307"/>
    </location>
</feature>
<evidence type="ECO:0000256" key="6">
    <source>
        <dbReference type="ARBA" id="ARBA00022840"/>
    </source>
</evidence>
<comment type="caution">
    <text evidence="10">The sequence shown here is derived from an EMBL/GenBank/DDBJ whole genome shotgun (WGS) entry which is preliminary data.</text>
</comment>
<dbReference type="PANTHER" id="PTHR43289">
    <property type="entry name" value="MITOGEN-ACTIVATED PROTEIN KINASE KINASE KINASE 20-RELATED"/>
    <property type="match status" value="1"/>
</dbReference>
<dbReference type="InterPro" id="IPR017441">
    <property type="entry name" value="Protein_kinase_ATP_BS"/>
</dbReference>
<name>A0ABU2LMN4_9ACTN</name>
<keyword evidence="11" id="KW-1185">Reference proteome</keyword>
<evidence type="ECO:0000256" key="7">
    <source>
        <dbReference type="PROSITE-ProRule" id="PRU10141"/>
    </source>
</evidence>
<organism evidence="10 11">
    <name type="scientific">Streptomyces millisiae</name>
    <dbReference type="NCBI Taxonomy" id="3075542"/>
    <lineage>
        <taxon>Bacteria</taxon>
        <taxon>Bacillati</taxon>
        <taxon>Actinomycetota</taxon>
        <taxon>Actinomycetes</taxon>
        <taxon>Kitasatosporales</taxon>
        <taxon>Streptomycetaceae</taxon>
        <taxon>Streptomyces</taxon>
    </lineage>
</organism>
<dbReference type="SMART" id="SM00062">
    <property type="entry name" value="PBPb"/>
    <property type="match status" value="1"/>
</dbReference>
<feature type="region of interest" description="Disordered" evidence="8">
    <location>
        <begin position="298"/>
        <end position="369"/>
    </location>
</feature>
<dbReference type="SUPFAM" id="SSF56112">
    <property type="entry name" value="Protein kinase-like (PK-like)"/>
    <property type="match status" value="1"/>
</dbReference>
<dbReference type="PROSITE" id="PS00108">
    <property type="entry name" value="PROTEIN_KINASE_ST"/>
    <property type="match status" value="1"/>
</dbReference>
<dbReference type="InterPro" id="IPR001638">
    <property type="entry name" value="Solute-binding_3/MltF_N"/>
</dbReference>
<dbReference type="EC" id="2.7.11.1" evidence="10"/>
<keyword evidence="6 7" id="KW-0067">ATP-binding</keyword>